<feature type="region of interest" description="Disordered" evidence="1">
    <location>
        <begin position="350"/>
        <end position="461"/>
    </location>
</feature>
<feature type="compositionally biased region" description="Polar residues" evidence="1">
    <location>
        <begin position="116"/>
        <end position="142"/>
    </location>
</feature>
<name>A0A8H4F5S0_MUCCL</name>
<organism evidence="2 3">
    <name type="scientific">Mucor circinelloides f. lusitanicus</name>
    <name type="common">Mucor racemosus var. lusitanicus</name>
    <dbReference type="NCBI Taxonomy" id="29924"/>
    <lineage>
        <taxon>Eukaryota</taxon>
        <taxon>Fungi</taxon>
        <taxon>Fungi incertae sedis</taxon>
        <taxon>Mucoromycota</taxon>
        <taxon>Mucoromycotina</taxon>
        <taxon>Mucoromycetes</taxon>
        <taxon>Mucorales</taxon>
        <taxon>Mucorineae</taxon>
        <taxon>Mucoraceae</taxon>
        <taxon>Mucor</taxon>
    </lineage>
</organism>
<feature type="compositionally biased region" description="Low complexity" evidence="1">
    <location>
        <begin position="362"/>
        <end position="377"/>
    </location>
</feature>
<accession>A0A8H4F5S0</accession>
<evidence type="ECO:0000313" key="3">
    <source>
        <dbReference type="Proteomes" id="UP000469890"/>
    </source>
</evidence>
<feature type="region of interest" description="Disordered" evidence="1">
    <location>
        <begin position="99"/>
        <end position="150"/>
    </location>
</feature>
<proteinExistence type="predicted"/>
<reference evidence="2 3" key="1">
    <citation type="submission" date="2019-09" db="EMBL/GenBank/DDBJ databases">
        <authorList>
            <consortium name="DOE Joint Genome Institute"/>
            <person name="Mondo S.J."/>
            <person name="Navarro-Mendoza M.I."/>
            <person name="Perez-Arques C."/>
            <person name="Panchal S."/>
            <person name="Nicolas F.E."/>
            <person name="Ganguly P."/>
            <person name="Pangilinan J."/>
            <person name="Grigoriev I."/>
            <person name="Heitman J."/>
            <person name="Sanya K."/>
            <person name="Garre V."/>
        </authorList>
    </citation>
    <scope>NUCLEOTIDE SEQUENCE [LARGE SCALE GENOMIC DNA]</scope>
    <source>
        <strain evidence="2 3">MU402</strain>
    </source>
</reference>
<comment type="caution">
    <text evidence="2">The sequence shown here is derived from an EMBL/GenBank/DDBJ whole genome shotgun (WGS) entry which is preliminary data.</text>
</comment>
<feature type="compositionally biased region" description="Low complexity" evidence="1">
    <location>
        <begin position="99"/>
        <end position="115"/>
    </location>
</feature>
<feature type="compositionally biased region" description="Basic residues" evidence="1">
    <location>
        <begin position="415"/>
        <end position="425"/>
    </location>
</feature>
<feature type="region of interest" description="Disordered" evidence="1">
    <location>
        <begin position="296"/>
        <end position="338"/>
    </location>
</feature>
<sequence>MIEDVYSSTPAEWLQQMTRWQYFTPESLEEMTQEGLEEIFQQYAQTIEAFRPVKSAVSYHYDDDIFDDEDDGQGDDLWIAEDEQDLPLPPTILPSHLLEQQQSQLQEQEQESCQSKTNSVDSSTSTIFSQPNATLSNESINNEMPARAPSPLTEKPLPANPVVLAAAAAAAAVAVNDDTAKQARRKSGFGGNKNRLSWTSDTGITSSVVSQNLANEIMSLFDMDFAIDIKVDTAPKLPELPFKPRRRSQQRQSQDMLTSLIPAFEKIALENSIHATNAAAAAAAAANKAKPNLVIRSVPQRSSSLRHRQELQLDTKSPLSPPATPSDSPTTVEKSLSKKKSLLRLASLMTGKKTSSSHKDLPNSPEPSSSSSWSFVSDNGESKMANRPQKPLPEPPTSPHLAPANVSSGSSSTSRSKRSAKKKRKSIMEKTMSKRKSNNALQSVYDSPAVAADPSSTEKGLGRSKSAFIKIGNGLKSKKQLKQIRRTSSAKNFSETIPSQQQALPPSGDIGTHFHYHTSSEVNNMYTAGVSDETIVPINASQQSFVKRMASFNWRIKPKHKQQQQPVEV</sequence>
<evidence type="ECO:0000313" key="2">
    <source>
        <dbReference type="EMBL" id="KAF1807256.1"/>
    </source>
</evidence>
<dbReference type="EMBL" id="JAAECE010000001">
    <property type="protein sequence ID" value="KAF1807256.1"/>
    <property type="molecule type" value="Genomic_DNA"/>
</dbReference>
<dbReference type="Proteomes" id="UP000469890">
    <property type="component" value="Unassembled WGS sequence"/>
</dbReference>
<protein>
    <submittedName>
        <fullName evidence="2">Uncharacterized protein</fullName>
    </submittedName>
</protein>
<gene>
    <name evidence="2" type="ORF">FB192DRAFT_1270438</name>
</gene>
<evidence type="ECO:0000256" key="1">
    <source>
        <dbReference type="SAM" id="MobiDB-lite"/>
    </source>
</evidence>
<dbReference type="AlphaFoldDB" id="A0A8H4F5S0"/>